<dbReference type="PANTHER" id="PTHR36151">
    <property type="entry name" value="BLR2777 PROTEIN"/>
    <property type="match status" value="1"/>
</dbReference>
<dbReference type="KEGG" id="sbro:GQF42_03485"/>
<dbReference type="Proteomes" id="UP000436138">
    <property type="component" value="Chromosome"/>
</dbReference>
<dbReference type="EMBL" id="CP047020">
    <property type="protein sequence ID" value="QHA02477.1"/>
    <property type="molecule type" value="Genomic_DNA"/>
</dbReference>
<evidence type="ECO:0000313" key="4">
    <source>
        <dbReference type="Proteomes" id="UP000436138"/>
    </source>
</evidence>
<dbReference type="Pfam" id="PF09995">
    <property type="entry name" value="MPAB_Lcp_cat"/>
    <property type="match status" value="1"/>
</dbReference>
<dbReference type="PROSITE" id="PS00018">
    <property type="entry name" value="EF_HAND_1"/>
    <property type="match status" value="2"/>
</dbReference>
<evidence type="ECO:0000313" key="3">
    <source>
        <dbReference type="EMBL" id="QHA02477.1"/>
    </source>
</evidence>
<name>A0A6I6MZJ8_9ACTN</name>
<dbReference type="InterPro" id="IPR018713">
    <property type="entry name" value="MPAB/Lcp_cat_dom"/>
</dbReference>
<evidence type="ECO:0000256" key="1">
    <source>
        <dbReference type="SAM" id="MobiDB-lite"/>
    </source>
</evidence>
<accession>A0A6I6MZJ8</accession>
<feature type="domain" description="EF-hand" evidence="2">
    <location>
        <begin position="355"/>
        <end position="390"/>
    </location>
</feature>
<dbReference type="Pfam" id="PF13202">
    <property type="entry name" value="EF-hand_5"/>
    <property type="match status" value="1"/>
</dbReference>
<dbReference type="InterPro" id="IPR011992">
    <property type="entry name" value="EF-hand-dom_pair"/>
</dbReference>
<keyword evidence="4" id="KW-1185">Reference proteome</keyword>
<dbReference type="SUPFAM" id="SSF47473">
    <property type="entry name" value="EF-hand"/>
    <property type="match status" value="1"/>
</dbReference>
<feature type="domain" description="EF-hand" evidence="2">
    <location>
        <begin position="432"/>
        <end position="467"/>
    </location>
</feature>
<feature type="domain" description="EF-hand" evidence="2">
    <location>
        <begin position="305"/>
        <end position="341"/>
    </location>
</feature>
<dbReference type="AlphaFoldDB" id="A0A6I6MZJ8"/>
<dbReference type="SMART" id="SM00054">
    <property type="entry name" value="EFh"/>
    <property type="match status" value="4"/>
</dbReference>
<feature type="region of interest" description="Disordered" evidence="1">
    <location>
        <begin position="264"/>
        <end position="306"/>
    </location>
</feature>
<evidence type="ECO:0000259" key="2">
    <source>
        <dbReference type="PROSITE" id="PS50222"/>
    </source>
</evidence>
<protein>
    <submittedName>
        <fullName evidence="3">DUF2236 domain-containing protein</fullName>
    </submittedName>
</protein>
<reference evidence="3 4" key="1">
    <citation type="submission" date="2019-12" db="EMBL/GenBank/DDBJ databases">
        <title>Streptomyces sp. strain T44 isolated from rhizosphere soil of Broussonetia papyrifera.</title>
        <authorList>
            <person name="Mo P."/>
        </authorList>
    </citation>
    <scope>NUCLEOTIDE SEQUENCE [LARGE SCALE GENOMIC DNA]</scope>
    <source>
        <strain evidence="3 4">T44</strain>
    </source>
</reference>
<sequence>MSRLTLPGPDSLLRRGIGEWSIALVAWRLLVLQNAHPAVGAGVARFSTYRAHPWRRIEHTMDSGVRLFFSDREGLRREIARLERSHRRIRGTDEQGRPFDAQDPGVRAWVLVTLYESITAMRELSGNPYTPAEADQLYGEFRAVCAEFGLPDHVLPATAADVPTYVDTVVRDTLEYNRAVHHLLFEMLHQSPAPGRLGRLAPAWPLLRTLAAHTLRVLTVADLPPVFRERFDLPRPRGAGMLSWALHHGTRQVLTRLPDRLRYRIPPTGVEPSASPATDTSPGPVTGPVPSGHVPRPRRPHASDTRRRRLETFFRQVLDQTGDGFVDEADLQAMAHNVCWQLELTPQGEDEVHAAFATWWQHMCSTMDTDDDGRVSRAEFVTSMLAGVDHDPGYLDKGLHVAVRGLFHAADTDSSGYLGPDEYRTVFGGSRVHPAELNHGFRQLDADGDGRITEEEFLDAFTEYFTARSDTAAGSQLLGRP</sequence>
<organism evidence="3 4">
    <name type="scientific">Streptomyces broussonetiae</name>
    <dbReference type="NCBI Taxonomy" id="2686304"/>
    <lineage>
        <taxon>Bacteria</taxon>
        <taxon>Bacillati</taxon>
        <taxon>Actinomycetota</taxon>
        <taxon>Actinomycetes</taxon>
        <taxon>Kitasatosporales</taxon>
        <taxon>Streptomycetaceae</taxon>
        <taxon>Streptomyces</taxon>
    </lineage>
</organism>
<gene>
    <name evidence="3" type="ORF">GQF42_03485</name>
</gene>
<dbReference type="InterPro" id="IPR018247">
    <property type="entry name" value="EF_Hand_1_Ca_BS"/>
</dbReference>
<dbReference type="PROSITE" id="PS50222">
    <property type="entry name" value="EF_HAND_2"/>
    <property type="match status" value="3"/>
</dbReference>
<feature type="compositionally biased region" description="Low complexity" evidence="1">
    <location>
        <begin position="280"/>
        <end position="294"/>
    </location>
</feature>
<dbReference type="GO" id="GO:0016491">
    <property type="term" value="F:oxidoreductase activity"/>
    <property type="evidence" value="ECO:0007669"/>
    <property type="project" value="InterPro"/>
</dbReference>
<dbReference type="Gene3D" id="1.10.238.10">
    <property type="entry name" value="EF-hand"/>
    <property type="match status" value="1"/>
</dbReference>
<dbReference type="GO" id="GO:0005509">
    <property type="term" value="F:calcium ion binding"/>
    <property type="evidence" value="ECO:0007669"/>
    <property type="project" value="InterPro"/>
</dbReference>
<dbReference type="InterPro" id="IPR002048">
    <property type="entry name" value="EF_hand_dom"/>
</dbReference>
<dbReference type="Pfam" id="PF13499">
    <property type="entry name" value="EF-hand_7"/>
    <property type="match status" value="1"/>
</dbReference>
<proteinExistence type="predicted"/>
<dbReference type="RefSeq" id="WP_158917507.1">
    <property type="nucleotide sequence ID" value="NZ_CP047020.1"/>
</dbReference>
<dbReference type="PANTHER" id="PTHR36151:SF3">
    <property type="entry name" value="ER-BOUND OXYGENASE MPAB_MPAB'_RUBBER OXYGENASE CATALYTIC DOMAIN-CONTAINING PROTEIN"/>
    <property type="match status" value="1"/>
</dbReference>